<dbReference type="Gene3D" id="1.10.287.70">
    <property type="match status" value="1"/>
</dbReference>
<keyword evidence="8 13" id="KW-1133">Transmembrane helix</keyword>
<evidence type="ECO:0000256" key="8">
    <source>
        <dbReference type="ARBA" id="ARBA00022989"/>
    </source>
</evidence>
<dbReference type="PRINTS" id="PR00169">
    <property type="entry name" value="KCHANNEL"/>
</dbReference>
<dbReference type="InterPro" id="IPR027359">
    <property type="entry name" value="Volt_channel_dom_sf"/>
</dbReference>
<evidence type="ECO:0000256" key="2">
    <source>
        <dbReference type="ARBA" id="ARBA00022448"/>
    </source>
</evidence>
<feature type="transmembrane region" description="Helical" evidence="13">
    <location>
        <begin position="312"/>
        <end position="334"/>
    </location>
</feature>
<proteinExistence type="predicted"/>
<dbReference type="InterPro" id="IPR003280">
    <property type="entry name" value="2pore_dom_K_chnl"/>
</dbReference>
<keyword evidence="18" id="KW-1185">Reference proteome</keyword>
<feature type="transmembrane region" description="Helical" evidence="13">
    <location>
        <begin position="1129"/>
        <end position="1150"/>
    </location>
</feature>
<keyword evidence="10 13" id="KW-0472">Membrane</keyword>
<keyword evidence="2" id="KW-0813">Transport</keyword>
<dbReference type="InterPro" id="IPR028325">
    <property type="entry name" value="VG_K_chnl"/>
</dbReference>
<dbReference type="EMBL" id="CAMXCT030006615">
    <property type="protein sequence ID" value="CAL4804320.1"/>
    <property type="molecule type" value="Genomic_DNA"/>
</dbReference>
<keyword evidence="3" id="KW-0633">Potassium transport</keyword>
<evidence type="ECO:0000313" key="17">
    <source>
        <dbReference type="EMBL" id="CAL4804320.1"/>
    </source>
</evidence>
<feature type="transmembrane region" description="Helical" evidence="13">
    <location>
        <begin position="1484"/>
        <end position="1510"/>
    </location>
</feature>
<evidence type="ECO:0000256" key="7">
    <source>
        <dbReference type="ARBA" id="ARBA00022958"/>
    </source>
</evidence>
<dbReference type="PRINTS" id="PR01333">
    <property type="entry name" value="2POREKCHANEL"/>
</dbReference>
<reference evidence="16" key="2">
    <citation type="submission" date="2024-04" db="EMBL/GenBank/DDBJ databases">
        <authorList>
            <person name="Chen Y."/>
            <person name="Shah S."/>
            <person name="Dougan E. K."/>
            <person name="Thang M."/>
            <person name="Chan C."/>
        </authorList>
    </citation>
    <scope>NUCLEOTIDE SEQUENCE [LARGE SCALE GENOMIC DNA]</scope>
</reference>
<sequence>MEADVSFRGLVRQCALRKELTGAQLEVAKEGLLHQLSDQISVALHEHAAKLHEQLKSLLAVQEQRARHAETAIESIFRDAVACPFSALEFGLPGEVEETWAEHTKPEAKVAEPPLALEPPPPCEEFRVLLQGEATVRAEFQEASGSDPVNSDANANLIAILGAIPGLIQSSLAVQEQWHYDCLRKWTSRQESKQQEARARLEDLLRKYRHGDRKPAGRNVRGQGIPHLNTADTISTPPEMMSEVVQFTPNPTPKAAEAAVEDIVTAKETLAISQATTTGNEEERRWIWYPALNPPNWRRSGFLLLEDSNHYILGRIISGFMVAVIMVSTVSFVIETLPNFKDRPQRCQELLAAGAALTVKACEPVPRPIFSTLEAICIEAWYHDLWLGMKFTNFSWVAPGIVTGNRCPKPKDSIYRWHQCLWFSCFGSLATFTILAACEKDLERFGGGEGEFLPGTATAASTDGNTASSNHMATLVPTFDPSKDDLEQYTQKVELLSEIWPATKINELITRLILNTSGTAFQKLQLNNPRWMMTNDKKGVQLLVQLLGGQWGKVNLEKKYDIVERALFRCLQKQDESNDSFLARCDVVWSELLAKKVQLEEIQSYILRGSRLSTENKKRVIVESESSSSGVLNMEKVTQSVRMLGTSFFNEMIGQKVSKGKIYESQVMLTEDQDDFQHDESADVADEYTEDEFVGQLLQDDDEDAALIADYESRAADVLQGDSDLAATYNAYADARNERITEQPESRFVASVREQPAVAYFSTYGTCGILDTGLGLKIAIVPGETPLLLSNTLLRTLKASLNSEHHTLSSPLLNQESHGMVPLKNPEDLQGVMLPRSKCMPKSKAMPAHQVPVEVIQEIVDPSDPWDVMDYTALQQDQTNEMIEALQARVLNMEGAISEILGAKRRSVSAGVQSAKRAKLKEGSIKSSLTGDDELPTHAKACEETSEGLRFREMLARRETARRAFHSADNDMSLRRAALRRERPHRGSYEAGEWVMVWKVVSNQGSWYGPAKVIQQDGSNAVFCNNMGSILKAAPEHVRPVSAVEARLIPLDQIAGDNGPRSEHRDIPTMDRNDLRALIGSLQYASVNTRPDLSSRLSFLQSEVNKATVETAFIGGISWDALVHSGLPLALLFFYEILFGIIFATIIYTLEGSSYSVAEEFTGPYVDLATGKQMPPKYPKGVFVRPNIWNNGVEPSPFYSIPASLWWVFTTTTTVGYGDSAPTTSLGQCLGVCVFYFGIILLALPIGVVSQNFERAYERAHKGGRRRRMTSLIHRAYTNAPEPRRGSIFSERDHSVSLSTSHSPLEGQPKGGIRRWIFTVLNDPNSSMLAMALSYISFSLIIVTTISLILESMPAFSYTPEGCGIVELSVELCKPEPDAAFATIEVSGTIYFTVEYALRILFAHSATEHELGLLLGSHPLSGWKKTLKYALQPLNVIDLVAVVPFYMQFIGLGGSGTGVVRVVRLVRVFRVLKSPKMRTCVDMILTIVFEALPGIISVFSLTCLVCIMFGSCMFFAEGTTYSVDPELVDMEVYPMGTYIRPTKDGMGWEPTPFQSILHTVWWLLDLHQKDPKGFSQLPGAPAFSARDQYSGFGITSSTGDFGVSICQHPEAVEVSPATGMAGSEMEPDRGWEHVMKGYCQRPSISAGSLAHFSEVVQLSKRCGSLGGRVLRACITSPHHILQFAELTFSFGSVTDATGQGPDLLSFKVTIIGFGSLLSKKSALLTTPSMQGFQYVKVKGFQRQFAHPAPIFFERGEYPGIARPKTKEIASLSTTPNPESSFVACAYQIPKSEWEPLAQREEEFEFIEAAFEALEEGAPSLGRNTGLMCTRSTDDKLQQLPIWQRYEKCLKPAFGEVKVWSWEPDSGIRPCPVYCRHCVLATQKEGVPEYVSKSFLDETFLVDGKTTLRDYLDKNPHVMASEPPEEFRERYSG</sequence>
<gene>
    <name evidence="15" type="ORF">C1SCF055_LOCUS41686</name>
</gene>
<dbReference type="OrthoDB" id="565040at2759"/>
<keyword evidence="7" id="KW-0630">Potassium</keyword>
<accession>A0A9P1GKX2</accession>
<keyword evidence="6" id="KW-0851">Voltage-gated channel</keyword>
<dbReference type="EMBL" id="CAMXCT010006615">
    <property type="protein sequence ID" value="CAI4017008.1"/>
    <property type="molecule type" value="Genomic_DNA"/>
</dbReference>
<keyword evidence="9" id="KW-0406">Ion transport</keyword>
<dbReference type="Gene3D" id="1.20.120.350">
    <property type="entry name" value="Voltage-gated potassium channels. Chain C"/>
    <property type="match status" value="2"/>
</dbReference>
<evidence type="ECO:0000256" key="11">
    <source>
        <dbReference type="ARBA" id="ARBA00023303"/>
    </source>
</evidence>
<dbReference type="SUPFAM" id="SSF81324">
    <property type="entry name" value="Voltage-gated potassium channels"/>
    <property type="match status" value="2"/>
</dbReference>
<keyword evidence="5" id="KW-0631">Potassium channel</keyword>
<dbReference type="Proteomes" id="UP001152797">
    <property type="component" value="Unassembled WGS sequence"/>
</dbReference>
<dbReference type="PANTHER" id="PTHR11537">
    <property type="entry name" value="VOLTAGE-GATED POTASSIUM CHANNEL"/>
    <property type="match status" value="1"/>
</dbReference>
<keyword evidence="11 17" id="KW-0407">Ion channel</keyword>
<dbReference type="GO" id="GO:0001508">
    <property type="term" value="P:action potential"/>
    <property type="evidence" value="ECO:0007669"/>
    <property type="project" value="TreeGrafter"/>
</dbReference>
<comment type="caution">
    <text evidence="15">The sequence shown here is derived from an EMBL/GenBank/DDBJ whole genome shotgun (WGS) entry which is preliminary data.</text>
</comment>
<feature type="transmembrane region" description="Helical" evidence="13">
    <location>
        <begin position="1445"/>
        <end position="1463"/>
    </location>
</feature>
<comment type="subcellular location">
    <subcellularLocation>
        <location evidence="1">Membrane</location>
        <topology evidence="1">Multi-pass membrane protein</topology>
    </subcellularLocation>
</comment>
<keyword evidence="4 13" id="KW-0812">Transmembrane</keyword>
<feature type="domain" description="Ion transport" evidence="14">
    <location>
        <begin position="1121"/>
        <end position="1260"/>
    </location>
</feature>
<evidence type="ECO:0000256" key="9">
    <source>
        <dbReference type="ARBA" id="ARBA00023065"/>
    </source>
</evidence>
<evidence type="ECO:0000313" key="15">
    <source>
        <dbReference type="EMBL" id="CAI4017008.1"/>
    </source>
</evidence>
<organism evidence="15">
    <name type="scientific">Cladocopium goreaui</name>
    <dbReference type="NCBI Taxonomy" id="2562237"/>
    <lineage>
        <taxon>Eukaryota</taxon>
        <taxon>Sar</taxon>
        <taxon>Alveolata</taxon>
        <taxon>Dinophyceae</taxon>
        <taxon>Suessiales</taxon>
        <taxon>Symbiodiniaceae</taxon>
        <taxon>Cladocopium</taxon>
    </lineage>
</organism>
<evidence type="ECO:0000256" key="5">
    <source>
        <dbReference type="ARBA" id="ARBA00022826"/>
    </source>
</evidence>
<dbReference type="GO" id="GO:0005249">
    <property type="term" value="F:voltage-gated potassium channel activity"/>
    <property type="evidence" value="ECO:0007669"/>
    <property type="project" value="InterPro"/>
</dbReference>
<reference evidence="15" key="1">
    <citation type="submission" date="2022-10" db="EMBL/GenBank/DDBJ databases">
        <authorList>
            <person name="Chen Y."/>
            <person name="Dougan E. K."/>
            <person name="Chan C."/>
            <person name="Rhodes N."/>
            <person name="Thang M."/>
        </authorList>
    </citation>
    <scope>NUCLEOTIDE SEQUENCE</scope>
</reference>
<evidence type="ECO:0000313" key="18">
    <source>
        <dbReference type="Proteomes" id="UP001152797"/>
    </source>
</evidence>
<feature type="transmembrane region" description="Helical" evidence="13">
    <location>
        <begin position="1225"/>
        <end position="1249"/>
    </location>
</feature>
<feature type="transmembrane region" description="Helical" evidence="13">
    <location>
        <begin position="1328"/>
        <end position="1350"/>
    </location>
</feature>
<dbReference type="Pfam" id="PF00520">
    <property type="entry name" value="Ion_trans"/>
    <property type="match status" value="2"/>
</dbReference>
<dbReference type="GO" id="GO:0008076">
    <property type="term" value="C:voltage-gated potassium channel complex"/>
    <property type="evidence" value="ECO:0007669"/>
    <property type="project" value="InterPro"/>
</dbReference>
<evidence type="ECO:0000256" key="12">
    <source>
        <dbReference type="SAM" id="MobiDB-lite"/>
    </source>
</evidence>
<evidence type="ECO:0000259" key="14">
    <source>
        <dbReference type="Pfam" id="PF00520"/>
    </source>
</evidence>
<dbReference type="PANTHER" id="PTHR11537:SF254">
    <property type="entry name" value="POTASSIUM VOLTAGE-GATED CHANNEL PROTEIN SHAB"/>
    <property type="match status" value="1"/>
</dbReference>
<evidence type="ECO:0000256" key="6">
    <source>
        <dbReference type="ARBA" id="ARBA00022882"/>
    </source>
</evidence>
<dbReference type="EMBL" id="CAMXCT020006615">
    <property type="protein sequence ID" value="CAL1170383.1"/>
    <property type="molecule type" value="Genomic_DNA"/>
</dbReference>
<protein>
    <submittedName>
        <fullName evidence="17">Potassium voltage-gated channel subfamily S member 2 (Delayed-rectifier K(+) channel alpha subunit 2) (Voltage-gated potassium channel subunit Kv9.2)</fullName>
    </submittedName>
</protein>
<name>A0A9P1GKX2_9DINO</name>
<evidence type="ECO:0000256" key="13">
    <source>
        <dbReference type="SAM" id="Phobius"/>
    </source>
</evidence>
<evidence type="ECO:0000256" key="3">
    <source>
        <dbReference type="ARBA" id="ARBA00022538"/>
    </source>
</evidence>
<feature type="domain" description="Ion transport" evidence="14">
    <location>
        <begin position="1333"/>
        <end position="1564"/>
    </location>
</feature>
<evidence type="ECO:0000256" key="10">
    <source>
        <dbReference type="ARBA" id="ARBA00023136"/>
    </source>
</evidence>
<evidence type="ECO:0000313" key="16">
    <source>
        <dbReference type="EMBL" id="CAL1170383.1"/>
    </source>
</evidence>
<evidence type="ECO:0000256" key="4">
    <source>
        <dbReference type="ARBA" id="ARBA00022692"/>
    </source>
</evidence>
<dbReference type="InterPro" id="IPR005821">
    <property type="entry name" value="Ion_trans_dom"/>
</dbReference>
<evidence type="ECO:0000256" key="1">
    <source>
        <dbReference type="ARBA" id="ARBA00004141"/>
    </source>
</evidence>
<feature type="region of interest" description="Disordered" evidence="12">
    <location>
        <begin position="212"/>
        <end position="235"/>
    </location>
</feature>